<sequence length="763" mass="86834">MEIVQSSYFDWAEWVTMLVMVEKGERSLTDHSFLQSRCLRSTLLSLQTKHQLRANPTQIEENHFADSCRLPTTAGIPLLSSALANQPPLPSSDSSSDPKAFIYTQVLFHSDPVVRHSRRILLAIHDLLTRPHPISFPWTIRPSFYLESELDPLLQPFPQSVDLHEKFDTSLFSDTDDVRVVAALRRCRAVVIATKSTKCVSNIHSFQKLLIAGLHSSNHTVKFECFNLFCGIINCLQTNDDPRDVRFASLRTAFCDGEHWEKMALIRLWVGWLEFRYKNGDQRFVNESDFDFSGFLSTELNDVQLLLGACCFVGTLFLNEAMSMSFRWQLDFLQQFEEKNQMLSRIASDPRLLSRQEPFNSELTPITIKLGTTLSITRGCDFPLALTEIITTDSDTNLQQLSFRVNPAFFLNHTSINPKHQHSFFPMDLMFERYLRSDPDVFFEGIPDVSFCTSRKFLHTPYVGLHSLLLRCLKLNLDQESLQNLVRMLFVPLSHQDTTQKDIHRLFYLFPPPRLFDNLLSSPLLDKSRIDVRICFLALFGELGAVTAPFRACLSLAKVFKMLIPFKLDSTGVIYNLAEVGDQVVSLHWLNIPAHFDSPLLCHLPSLADAQQDIVQTLSSYSGIPSLVTPRSFQPNWNLIRTIIPPGMSPSERLHMTNSLSSPIGHSILEFITTSLLSPIPGVVSAAIEFFHRFVSVASDDVRMDLVRNGLLDSVVYAVSCSSFLDDYEKGVAVIGMLLATIRRDCQKRRMQYFDFLHLTSRT</sequence>
<organism evidence="1 2">
    <name type="scientific">Blattamonas nauphoetae</name>
    <dbReference type="NCBI Taxonomy" id="2049346"/>
    <lineage>
        <taxon>Eukaryota</taxon>
        <taxon>Metamonada</taxon>
        <taxon>Preaxostyla</taxon>
        <taxon>Oxymonadida</taxon>
        <taxon>Blattamonas</taxon>
    </lineage>
</organism>
<comment type="caution">
    <text evidence="1">The sequence shown here is derived from an EMBL/GenBank/DDBJ whole genome shotgun (WGS) entry which is preliminary data.</text>
</comment>
<dbReference type="InterPro" id="IPR016024">
    <property type="entry name" value="ARM-type_fold"/>
</dbReference>
<dbReference type="Proteomes" id="UP001281761">
    <property type="component" value="Unassembled WGS sequence"/>
</dbReference>
<proteinExistence type="predicted"/>
<evidence type="ECO:0000313" key="1">
    <source>
        <dbReference type="EMBL" id="KAK2949920.1"/>
    </source>
</evidence>
<evidence type="ECO:0000313" key="2">
    <source>
        <dbReference type="Proteomes" id="UP001281761"/>
    </source>
</evidence>
<keyword evidence="2" id="KW-1185">Reference proteome</keyword>
<reference evidence="1 2" key="1">
    <citation type="journal article" date="2022" name="bioRxiv">
        <title>Genomics of Preaxostyla Flagellates Illuminates Evolutionary Transitions and the Path Towards Mitochondrial Loss.</title>
        <authorList>
            <person name="Novak L.V.F."/>
            <person name="Treitli S.C."/>
            <person name="Pyrih J."/>
            <person name="Halakuc P."/>
            <person name="Pipaliya S.V."/>
            <person name="Vacek V."/>
            <person name="Brzon O."/>
            <person name="Soukal P."/>
            <person name="Eme L."/>
            <person name="Dacks J.B."/>
            <person name="Karnkowska A."/>
            <person name="Elias M."/>
            <person name="Hampl V."/>
        </authorList>
    </citation>
    <scope>NUCLEOTIDE SEQUENCE [LARGE SCALE GENOMIC DNA]</scope>
    <source>
        <strain evidence="1">NAU3</strain>
        <tissue evidence="1">Gut</tissue>
    </source>
</reference>
<gene>
    <name evidence="1" type="ORF">BLNAU_15149</name>
</gene>
<name>A0ABQ9XFB7_9EUKA</name>
<protein>
    <submittedName>
        <fullName evidence="1">Uncharacterized protein</fullName>
    </submittedName>
</protein>
<dbReference type="EMBL" id="JARBJD010000146">
    <property type="protein sequence ID" value="KAK2949920.1"/>
    <property type="molecule type" value="Genomic_DNA"/>
</dbReference>
<accession>A0ABQ9XFB7</accession>
<dbReference type="SUPFAM" id="SSF48371">
    <property type="entry name" value="ARM repeat"/>
    <property type="match status" value="1"/>
</dbReference>